<dbReference type="InterPro" id="IPR013106">
    <property type="entry name" value="Ig_V-set"/>
</dbReference>
<sequence length="173" mass="18825">ALVPSLTPSCGFTSVVALWAPQATASIILEATPQQPIEGQNILIKVHGISAQIQDVIWYQGKERTGANVLFTYVPGLGRPQRNGSALRGRDMVGFPNGSLLIQNARPEDSGTYLVTVTLGPSWMEKAQIKLQVWGAAFPDLLTMGSRLPPYCPLTLAHPFYYSWANRLESPCS</sequence>
<evidence type="ECO:0000313" key="5">
    <source>
        <dbReference type="Ensembl" id="ENSOANP00000040779.1"/>
    </source>
</evidence>
<reference evidence="5" key="2">
    <citation type="submission" date="2025-08" db="UniProtKB">
        <authorList>
            <consortium name="Ensembl"/>
        </authorList>
    </citation>
    <scope>IDENTIFICATION</scope>
    <source>
        <strain evidence="5">Glennie</strain>
    </source>
</reference>
<dbReference type="GeneTree" id="ENSGT01100000263479"/>
<keyword evidence="2" id="KW-0325">Glycoprotein</keyword>
<comment type="similarity">
    <text evidence="3">Belongs to the immunoglobulin superfamily. CEA family.</text>
</comment>
<organism evidence="5 6">
    <name type="scientific">Ornithorhynchus anatinus</name>
    <name type="common">Duckbill platypus</name>
    <dbReference type="NCBI Taxonomy" id="9258"/>
    <lineage>
        <taxon>Eukaryota</taxon>
        <taxon>Metazoa</taxon>
        <taxon>Chordata</taxon>
        <taxon>Craniata</taxon>
        <taxon>Vertebrata</taxon>
        <taxon>Euteleostomi</taxon>
        <taxon>Mammalia</taxon>
        <taxon>Monotremata</taxon>
        <taxon>Ornithorhynchidae</taxon>
        <taxon>Ornithorhynchus</taxon>
    </lineage>
</organism>
<reference evidence="5 6" key="1">
    <citation type="journal article" date="2008" name="Nature">
        <title>Genome analysis of the platypus reveals unique signatures of evolution.</title>
        <authorList>
            <person name="Warren W.C."/>
            <person name="Hillier L.W."/>
            <person name="Marshall Graves J.A."/>
            <person name="Birney E."/>
            <person name="Ponting C.P."/>
            <person name="Grutzner F."/>
            <person name="Belov K."/>
            <person name="Miller W."/>
            <person name="Clarke L."/>
            <person name="Chinwalla A.T."/>
            <person name="Yang S.P."/>
            <person name="Heger A."/>
            <person name="Locke D.P."/>
            <person name="Miethke P."/>
            <person name="Waters P.D."/>
            <person name="Veyrunes F."/>
            <person name="Fulton L."/>
            <person name="Fulton B."/>
            <person name="Graves T."/>
            <person name="Wallis J."/>
            <person name="Puente X.S."/>
            <person name="Lopez-Otin C."/>
            <person name="Ordonez G.R."/>
            <person name="Eichler E.E."/>
            <person name="Chen L."/>
            <person name="Cheng Z."/>
            <person name="Deakin J.E."/>
            <person name="Alsop A."/>
            <person name="Thompson K."/>
            <person name="Kirby P."/>
            <person name="Papenfuss A.T."/>
            <person name="Wakefield M.J."/>
            <person name="Olender T."/>
            <person name="Lancet D."/>
            <person name="Huttley G.A."/>
            <person name="Smit A.F."/>
            <person name="Pask A."/>
            <person name="Temple-Smith P."/>
            <person name="Batzer M.A."/>
            <person name="Walker J.A."/>
            <person name="Konkel M.K."/>
            <person name="Harris R.S."/>
            <person name="Whittington C.M."/>
            <person name="Wong E.S."/>
            <person name="Gemmell N.J."/>
            <person name="Buschiazzo E."/>
            <person name="Vargas Jentzsch I.M."/>
            <person name="Merkel A."/>
            <person name="Schmitz J."/>
            <person name="Zemann A."/>
            <person name="Churakov G."/>
            <person name="Kriegs J.O."/>
            <person name="Brosius J."/>
            <person name="Murchison E.P."/>
            <person name="Sachidanandam R."/>
            <person name="Smith C."/>
            <person name="Hannon G.J."/>
            <person name="Tsend-Ayush E."/>
            <person name="McMillan D."/>
            <person name="Attenborough R."/>
            <person name="Rens W."/>
            <person name="Ferguson-Smith M."/>
            <person name="Lefevre C.M."/>
            <person name="Sharp J.A."/>
            <person name="Nicholas K.R."/>
            <person name="Ray D.A."/>
            <person name="Kube M."/>
            <person name="Reinhardt R."/>
            <person name="Pringle T.H."/>
            <person name="Taylor J."/>
            <person name="Jones R.C."/>
            <person name="Nixon B."/>
            <person name="Dacheux J.L."/>
            <person name="Niwa H."/>
            <person name="Sekita Y."/>
            <person name="Huang X."/>
            <person name="Stark A."/>
            <person name="Kheradpour P."/>
            <person name="Kellis M."/>
            <person name="Flicek P."/>
            <person name="Chen Y."/>
            <person name="Webber C."/>
            <person name="Hardison R."/>
            <person name="Nelson J."/>
            <person name="Hallsworth-Pepin K."/>
            <person name="Delehaunty K."/>
            <person name="Markovic C."/>
            <person name="Minx P."/>
            <person name="Feng Y."/>
            <person name="Kremitzki C."/>
            <person name="Mitreva M."/>
            <person name="Glasscock J."/>
            <person name="Wylie T."/>
            <person name="Wohldmann P."/>
            <person name="Thiru P."/>
            <person name="Nhan M.N."/>
            <person name="Pohl C.S."/>
            <person name="Smith S.M."/>
            <person name="Hou S."/>
            <person name="Nefedov M."/>
            <person name="de Jong P.J."/>
            <person name="Renfree M.B."/>
            <person name="Mardis E.R."/>
            <person name="Wilson R.K."/>
        </authorList>
    </citation>
    <scope>NUCLEOTIDE SEQUENCE [LARGE SCALE GENOMIC DNA]</scope>
    <source>
        <strain evidence="5 6">Glennie</strain>
    </source>
</reference>
<dbReference type="SMART" id="SM00409">
    <property type="entry name" value="IG"/>
    <property type="match status" value="1"/>
</dbReference>
<dbReference type="PANTHER" id="PTHR44427:SF21">
    <property type="entry name" value="CEA CELL ADHESION MOLECULE 19"/>
    <property type="match status" value="1"/>
</dbReference>
<evidence type="ECO:0000256" key="3">
    <source>
        <dbReference type="ARBA" id="ARBA00038222"/>
    </source>
</evidence>
<dbReference type="InParanoid" id="A0A6I8NJ99"/>
<keyword evidence="1" id="KW-0732">Signal</keyword>
<dbReference type="InterPro" id="IPR013783">
    <property type="entry name" value="Ig-like_fold"/>
</dbReference>
<dbReference type="SUPFAM" id="SSF48726">
    <property type="entry name" value="Immunoglobulin"/>
    <property type="match status" value="1"/>
</dbReference>
<dbReference type="Ensembl" id="ENSOANT00000050012.1">
    <property type="protein sequence ID" value="ENSOANP00000040779.1"/>
    <property type="gene ID" value="ENSOANG00000049127.1"/>
</dbReference>
<evidence type="ECO:0000256" key="2">
    <source>
        <dbReference type="ARBA" id="ARBA00023180"/>
    </source>
</evidence>
<dbReference type="Bgee" id="ENSOANG00000049127">
    <property type="expression patterns" value="Expressed in ovary"/>
</dbReference>
<reference evidence="5" key="3">
    <citation type="submission" date="2025-09" db="UniProtKB">
        <authorList>
            <consortium name="Ensembl"/>
        </authorList>
    </citation>
    <scope>IDENTIFICATION</scope>
    <source>
        <strain evidence="5">Glennie</strain>
    </source>
</reference>
<dbReference type="AlphaFoldDB" id="A0A6I8NJ99"/>
<dbReference type="PANTHER" id="PTHR44427">
    <property type="entry name" value="CARCINOEMBRYONIC ANTIGEN-RELATED CELL ADHESION MOLECULE 19"/>
    <property type="match status" value="1"/>
</dbReference>
<dbReference type="Gene3D" id="2.60.40.10">
    <property type="entry name" value="Immunoglobulins"/>
    <property type="match status" value="1"/>
</dbReference>
<dbReference type="Proteomes" id="UP000002279">
    <property type="component" value="Chromosome 5"/>
</dbReference>
<evidence type="ECO:0000259" key="4">
    <source>
        <dbReference type="SMART" id="SM00409"/>
    </source>
</evidence>
<name>A0A6I8NJ99_ORNAN</name>
<protein>
    <recommendedName>
        <fullName evidence="4">Immunoglobulin domain-containing protein</fullName>
    </recommendedName>
</protein>
<dbReference type="Pfam" id="PF07686">
    <property type="entry name" value="V-set"/>
    <property type="match status" value="1"/>
</dbReference>
<dbReference type="OMA" id="WMEKAQI"/>
<proteinExistence type="inferred from homology"/>
<evidence type="ECO:0000313" key="6">
    <source>
        <dbReference type="Proteomes" id="UP000002279"/>
    </source>
</evidence>
<keyword evidence="6" id="KW-1185">Reference proteome</keyword>
<evidence type="ECO:0000256" key="1">
    <source>
        <dbReference type="ARBA" id="ARBA00022729"/>
    </source>
</evidence>
<dbReference type="InterPro" id="IPR036179">
    <property type="entry name" value="Ig-like_dom_sf"/>
</dbReference>
<dbReference type="FunCoup" id="A0A6I8NJ99">
    <property type="interactions" value="180"/>
</dbReference>
<dbReference type="InterPro" id="IPR003599">
    <property type="entry name" value="Ig_sub"/>
</dbReference>
<accession>A0A6I8NJ99</accession>
<dbReference type="InterPro" id="IPR050831">
    <property type="entry name" value="CEA_cell_adhesion"/>
</dbReference>
<feature type="domain" description="Immunoglobulin" evidence="4">
    <location>
        <begin position="31"/>
        <end position="134"/>
    </location>
</feature>